<name>A0A317N061_9GAMM</name>
<feature type="chain" id="PRO_5016423236" evidence="1">
    <location>
        <begin position="24"/>
        <end position="242"/>
    </location>
</feature>
<reference evidence="2 3" key="1">
    <citation type="submission" date="2018-05" db="EMBL/GenBank/DDBJ databases">
        <title>Genomic Encyclopedia of Type Strains, Phase IV (KMG-IV): sequencing the most valuable type-strain genomes for metagenomic binning, comparative biology and taxonomic classification.</title>
        <authorList>
            <person name="Goeker M."/>
        </authorList>
    </citation>
    <scope>NUCLEOTIDE SEQUENCE [LARGE SCALE GENOMIC DNA]</scope>
    <source>
        <strain evidence="2 3">DSM 23606</strain>
    </source>
</reference>
<dbReference type="OrthoDB" id="6007799at2"/>
<accession>A0A317N061</accession>
<sequence>MNAAPATLRAGLLLLGLAPATEAAPQVPFHAHYVLGAAGFNVGTAEVHGRLDAQGRLLVTARADGTGLVGLLLGKLGDARFLVEHDAAGDRPLDFAIRVDSPFDARVVVHYDWTQRQLDVDYNGSERHDALDAGTGDPFALMLAIGDARRAGREPPNFWQTPDHEGLRRYSIVRQGVERIDTGRGPLLTERYDCVRELREGEDTLRIVIWLAPELDWLPASGSRLRAGREKARFTLSDWARE</sequence>
<protein>
    <submittedName>
        <fullName evidence="2">Uncharacterized protein DUF3108</fullName>
    </submittedName>
</protein>
<dbReference type="RefSeq" id="WP_110016931.1">
    <property type="nucleotide sequence ID" value="NZ_QGTJ01000001.1"/>
</dbReference>
<organism evidence="2 3">
    <name type="scientific">Plasticicumulans acidivorans</name>
    <dbReference type="NCBI Taxonomy" id="886464"/>
    <lineage>
        <taxon>Bacteria</taxon>
        <taxon>Pseudomonadati</taxon>
        <taxon>Pseudomonadota</taxon>
        <taxon>Gammaproteobacteria</taxon>
        <taxon>Candidatus Competibacteraceae</taxon>
        <taxon>Plasticicumulans</taxon>
    </lineage>
</organism>
<evidence type="ECO:0000256" key="1">
    <source>
        <dbReference type="SAM" id="SignalP"/>
    </source>
</evidence>
<dbReference type="EMBL" id="QGTJ01000001">
    <property type="protein sequence ID" value="PWV65952.1"/>
    <property type="molecule type" value="Genomic_DNA"/>
</dbReference>
<evidence type="ECO:0000313" key="3">
    <source>
        <dbReference type="Proteomes" id="UP000246569"/>
    </source>
</evidence>
<proteinExistence type="predicted"/>
<dbReference type="Proteomes" id="UP000246569">
    <property type="component" value="Unassembled WGS sequence"/>
</dbReference>
<keyword evidence="1" id="KW-0732">Signal</keyword>
<evidence type="ECO:0000313" key="2">
    <source>
        <dbReference type="EMBL" id="PWV65952.1"/>
    </source>
</evidence>
<feature type="signal peptide" evidence="1">
    <location>
        <begin position="1"/>
        <end position="23"/>
    </location>
</feature>
<gene>
    <name evidence="2" type="ORF">C7443_101438</name>
</gene>
<keyword evidence="3" id="KW-1185">Reference proteome</keyword>
<dbReference type="AlphaFoldDB" id="A0A317N061"/>
<comment type="caution">
    <text evidence="2">The sequence shown here is derived from an EMBL/GenBank/DDBJ whole genome shotgun (WGS) entry which is preliminary data.</text>
</comment>